<dbReference type="Proteomes" id="UP001153714">
    <property type="component" value="Chromosome 7"/>
</dbReference>
<keyword evidence="2" id="KW-1133">Transmembrane helix</keyword>
<keyword evidence="3" id="KW-0732">Signal</keyword>
<dbReference type="OrthoDB" id="8194491at2759"/>
<dbReference type="AlphaFoldDB" id="A0A9N9WH76"/>
<dbReference type="Pfam" id="PF07898">
    <property type="entry name" value="DUF1676"/>
    <property type="match status" value="1"/>
</dbReference>
<dbReference type="InterPro" id="IPR012464">
    <property type="entry name" value="DUF1676"/>
</dbReference>
<feature type="transmembrane region" description="Helical" evidence="2">
    <location>
        <begin position="159"/>
        <end position="187"/>
    </location>
</feature>
<keyword evidence="5" id="KW-1185">Reference proteome</keyword>
<feature type="region of interest" description="Disordered" evidence="1">
    <location>
        <begin position="198"/>
        <end position="237"/>
    </location>
</feature>
<evidence type="ECO:0000313" key="4">
    <source>
        <dbReference type="EMBL" id="CAG9794894.1"/>
    </source>
</evidence>
<dbReference type="PANTHER" id="PTHR21879">
    <property type="entry name" value="FI03362P-RELATED-RELATED"/>
    <property type="match status" value="1"/>
</dbReference>
<proteinExistence type="predicted"/>
<evidence type="ECO:0000313" key="5">
    <source>
        <dbReference type="Proteomes" id="UP001153714"/>
    </source>
</evidence>
<feature type="chain" id="PRO_5040363338" description="Osiris 9" evidence="3">
    <location>
        <begin position="16"/>
        <end position="237"/>
    </location>
</feature>
<reference evidence="4" key="1">
    <citation type="submission" date="2021-12" db="EMBL/GenBank/DDBJ databases">
        <authorList>
            <person name="King R."/>
        </authorList>
    </citation>
    <scope>NUCLEOTIDE SEQUENCE</scope>
</reference>
<keyword evidence="2" id="KW-0812">Transmembrane</keyword>
<dbReference type="EMBL" id="OU893338">
    <property type="protein sequence ID" value="CAG9794894.1"/>
    <property type="molecule type" value="Genomic_DNA"/>
</dbReference>
<organism evidence="4 5">
    <name type="scientific">Diatraea saccharalis</name>
    <name type="common">sugarcane borer</name>
    <dbReference type="NCBI Taxonomy" id="40085"/>
    <lineage>
        <taxon>Eukaryota</taxon>
        <taxon>Metazoa</taxon>
        <taxon>Ecdysozoa</taxon>
        <taxon>Arthropoda</taxon>
        <taxon>Hexapoda</taxon>
        <taxon>Insecta</taxon>
        <taxon>Pterygota</taxon>
        <taxon>Neoptera</taxon>
        <taxon>Endopterygota</taxon>
        <taxon>Lepidoptera</taxon>
        <taxon>Glossata</taxon>
        <taxon>Ditrysia</taxon>
        <taxon>Pyraloidea</taxon>
        <taxon>Crambidae</taxon>
        <taxon>Crambinae</taxon>
        <taxon>Diatraea</taxon>
    </lineage>
</organism>
<name>A0A9N9WH76_9NEOP</name>
<evidence type="ECO:0000256" key="3">
    <source>
        <dbReference type="SAM" id="SignalP"/>
    </source>
</evidence>
<keyword evidence="2" id="KW-0472">Membrane</keyword>
<gene>
    <name evidence="4" type="ORF">DIATSA_LOCUS12235</name>
</gene>
<accession>A0A9N9WH76</accession>
<feature type="signal peptide" evidence="3">
    <location>
        <begin position="1"/>
        <end position="15"/>
    </location>
</feature>
<protein>
    <recommendedName>
        <fullName evidence="6">Osiris 9</fullName>
    </recommendedName>
</protein>
<evidence type="ECO:0008006" key="6">
    <source>
        <dbReference type="Google" id="ProtNLM"/>
    </source>
</evidence>
<reference evidence="4" key="2">
    <citation type="submission" date="2022-10" db="EMBL/GenBank/DDBJ databases">
        <authorList>
            <consortium name="ENA_rothamsted_submissions"/>
            <consortium name="culmorum"/>
            <person name="King R."/>
        </authorList>
    </citation>
    <scope>NUCLEOTIDE SEQUENCE</scope>
</reference>
<sequence>MKVFVVLCLVAAAAAMPTSKEDGEMEKFISTLRDCVETDTLMCLKEKAMKYTENLATSKELNIVDGISFSRTGSPRSARSYEPLPDDPKARELQVEERILDNVVDFLDNHVLQLRMPKSFEDDNSVTDEEGRGKKKKKLKKLLPILALLKLKFAALIPLFLGIIAFAVFKAYLLGKIAFIAAAFGALKKLLDSKKNSGGGWAEPAHEEHGWESGGGGGWGRSQEGQSLAYSGHAKQD</sequence>
<dbReference type="GO" id="GO:0016020">
    <property type="term" value="C:membrane"/>
    <property type="evidence" value="ECO:0007669"/>
    <property type="project" value="TreeGrafter"/>
</dbReference>
<evidence type="ECO:0000256" key="2">
    <source>
        <dbReference type="SAM" id="Phobius"/>
    </source>
</evidence>
<evidence type="ECO:0000256" key="1">
    <source>
        <dbReference type="SAM" id="MobiDB-lite"/>
    </source>
</evidence>